<protein>
    <submittedName>
        <fullName evidence="3">DM13 domain-containing protein</fullName>
    </submittedName>
</protein>
<dbReference type="Proteomes" id="UP001268651">
    <property type="component" value="Unassembled WGS sequence"/>
</dbReference>
<feature type="signal peptide" evidence="1">
    <location>
        <begin position="1"/>
        <end position="21"/>
    </location>
</feature>
<dbReference type="PROSITE" id="PS51549">
    <property type="entry name" value="DM13"/>
    <property type="match status" value="1"/>
</dbReference>
<accession>A0ABU3UA87</accession>
<proteinExistence type="predicted"/>
<evidence type="ECO:0000259" key="2">
    <source>
        <dbReference type="PROSITE" id="PS51549"/>
    </source>
</evidence>
<sequence>MKFKYSFFLLTLLILACSTNNDDDSQVNQNEETDIMEEVDLYEGSFVSAAHPTSGKAIVNEEHTILAFTNFKTDSGPILEVYLATDTNASDYISLGELQGIEGDFDYSLPEGVNFETHKFVLIWCVDFSVNFGHAILE</sequence>
<feature type="domain" description="DM13" evidence="2">
    <location>
        <begin position="44"/>
        <end position="138"/>
    </location>
</feature>
<name>A0ABU3UA87_9FLAO</name>
<feature type="chain" id="PRO_5045921234" evidence="1">
    <location>
        <begin position="22"/>
        <end position="138"/>
    </location>
</feature>
<dbReference type="EMBL" id="JAWHTF010000008">
    <property type="protein sequence ID" value="MDU8886995.1"/>
    <property type="molecule type" value="Genomic_DNA"/>
</dbReference>
<comment type="caution">
    <text evidence="3">The sequence shown here is derived from an EMBL/GenBank/DDBJ whole genome shotgun (WGS) entry which is preliminary data.</text>
</comment>
<reference evidence="3 4" key="1">
    <citation type="submission" date="2023-10" db="EMBL/GenBank/DDBJ databases">
        <title>Marimonas sp. nov. isolated from tidal mud flat.</title>
        <authorList>
            <person name="Jaincy N.J."/>
            <person name="Srinivasan S."/>
            <person name="Lee S.-S."/>
        </authorList>
    </citation>
    <scope>NUCLEOTIDE SEQUENCE [LARGE SCALE GENOMIC DNA]</scope>
    <source>
        <strain evidence="3 4">MJ-SS3</strain>
    </source>
</reference>
<dbReference type="RefSeq" id="WP_316663093.1">
    <property type="nucleotide sequence ID" value="NZ_JAWHTF010000008.1"/>
</dbReference>
<organism evidence="3 4">
    <name type="scientific">Gilvirhabdus luticola</name>
    <dbReference type="NCBI Taxonomy" id="3079858"/>
    <lineage>
        <taxon>Bacteria</taxon>
        <taxon>Pseudomonadati</taxon>
        <taxon>Bacteroidota</taxon>
        <taxon>Flavobacteriia</taxon>
        <taxon>Flavobacteriales</taxon>
        <taxon>Flavobacteriaceae</taxon>
        <taxon>Gilvirhabdus</taxon>
    </lineage>
</organism>
<dbReference type="Pfam" id="PF10517">
    <property type="entry name" value="DM13"/>
    <property type="match status" value="1"/>
</dbReference>
<evidence type="ECO:0000313" key="4">
    <source>
        <dbReference type="Proteomes" id="UP001268651"/>
    </source>
</evidence>
<evidence type="ECO:0000313" key="3">
    <source>
        <dbReference type="EMBL" id="MDU8886995.1"/>
    </source>
</evidence>
<dbReference type="InterPro" id="IPR019545">
    <property type="entry name" value="DM13_domain"/>
</dbReference>
<gene>
    <name evidence="3" type="ORF">RXV94_12570</name>
</gene>
<dbReference type="PROSITE" id="PS51257">
    <property type="entry name" value="PROKAR_LIPOPROTEIN"/>
    <property type="match status" value="1"/>
</dbReference>
<keyword evidence="1" id="KW-0732">Signal</keyword>
<keyword evidence="4" id="KW-1185">Reference proteome</keyword>
<evidence type="ECO:0000256" key="1">
    <source>
        <dbReference type="SAM" id="SignalP"/>
    </source>
</evidence>